<proteinExistence type="predicted"/>
<feature type="non-terminal residue" evidence="2">
    <location>
        <position position="120"/>
    </location>
</feature>
<evidence type="ECO:0000256" key="1">
    <source>
        <dbReference type="SAM" id="SignalP"/>
    </source>
</evidence>
<evidence type="ECO:0000313" key="3">
    <source>
        <dbReference type="Proteomes" id="UP001203297"/>
    </source>
</evidence>
<feature type="signal peptide" evidence="1">
    <location>
        <begin position="1"/>
        <end position="17"/>
    </location>
</feature>
<feature type="chain" id="PRO_5041926750" evidence="1">
    <location>
        <begin position="18"/>
        <end position="120"/>
    </location>
</feature>
<keyword evidence="1" id="KW-0732">Signal</keyword>
<organism evidence="2 3">
    <name type="scientific">Multifurca ochricompacta</name>
    <dbReference type="NCBI Taxonomy" id="376703"/>
    <lineage>
        <taxon>Eukaryota</taxon>
        <taxon>Fungi</taxon>
        <taxon>Dikarya</taxon>
        <taxon>Basidiomycota</taxon>
        <taxon>Agaricomycotina</taxon>
        <taxon>Agaricomycetes</taxon>
        <taxon>Russulales</taxon>
        <taxon>Russulaceae</taxon>
        <taxon>Multifurca</taxon>
    </lineage>
</organism>
<name>A0AAD4QJU7_9AGAM</name>
<dbReference type="EMBL" id="WTXG01000114">
    <property type="protein sequence ID" value="KAI0292653.1"/>
    <property type="molecule type" value="Genomic_DNA"/>
</dbReference>
<gene>
    <name evidence="2" type="ORF">B0F90DRAFT_1606854</name>
</gene>
<comment type="caution">
    <text evidence="2">The sequence shown here is derived from an EMBL/GenBank/DDBJ whole genome shotgun (WGS) entry which is preliminary data.</text>
</comment>
<feature type="non-terminal residue" evidence="2">
    <location>
        <position position="1"/>
    </location>
</feature>
<sequence>FLSNFVSLAVLSVTVSSIPITRRDVNEALIPQFGFQSGVNPTGTSLGANGQPIKIPCACPPDRQTFVKELNANVVAGHVLNNPSVSISFPEDGSKASQLARINAASVTLQNLNGSGKGCP</sequence>
<keyword evidence="3" id="KW-1185">Reference proteome</keyword>
<dbReference type="Proteomes" id="UP001203297">
    <property type="component" value="Unassembled WGS sequence"/>
</dbReference>
<evidence type="ECO:0000313" key="2">
    <source>
        <dbReference type="EMBL" id="KAI0292653.1"/>
    </source>
</evidence>
<dbReference type="AlphaFoldDB" id="A0AAD4QJU7"/>
<protein>
    <submittedName>
        <fullName evidence="2">Uncharacterized protein</fullName>
    </submittedName>
</protein>
<reference evidence="2" key="1">
    <citation type="journal article" date="2022" name="New Phytol.">
        <title>Evolutionary transition to the ectomycorrhizal habit in the genomes of a hyperdiverse lineage of mushroom-forming fungi.</title>
        <authorList>
            <person name="Looney B."/>
            <person name="Miyauchi S."/>
            <person name="Morin E."/>
            <person name="Drula E."/>
            <person name="Courty P.E."/>
            <person name="Kohler A."/>
            <person name="Kuo A."/>
            <person name="LaButti K."/>
            <person name="Pangilinan J."/>
            <person name="Lipzen A."/>
            <person name="Riley R."/>
            <person name="Andreopoulos W."/>
            <person name="He G."/>
            <person name="Johnson J."/>
            <person name="Nolan M."/>
            <person name="Tritt A."/>
            <person name="Barry K.W."/>
            <person name="Grigoriev I.V."/>
            <person name="Nagy L.G."/>
            <person name="Hibbett D."/>
            <person name="Henrissat B."/>
            <person name="Matheny P.B."/>
            <person name="Labbe J."/>
            <person name="Martin F.M."/>
        </authorList>
    </citation>
    <scope>NUCLEOTIDE SEQUENCE</scope>
    <source>
        <strain evidence="2">BPL690</strain>
    </source>
</reference>
<accession>A0AAD4QJU7</accession>